<evidence type="ECO:0000313" key="2">
    <source>
        <dbReference type="EMBL" id="KAF2794777.1"/>
    </source>
</evidence>
<dbReference type="AlphaFoldDB" id="A0A6A6XGH3"/>
<keyword evidence="1" id="KW-0732">Signal</keyword>
<dbReference type="OrthoDB" id="3794773at2759"/>
<gene>
    <name evidence="2" type="ORF">K505DRAFT_336641</name>
</gene>
<evidence type="ECO:0000256" key="1">
    <source>
        <dbReference type="SAM" id="SignalP"/>
    </source>
</evidence>
<keyword evidence="3" id="KW-1185">Reference proteome</keyword>
<name>A0A6A6XGH3_9PLEO</name>
<protein>
    <submittedName>
        <fullName evidence="2">Uncharacterized protein</fullName>
    </submittedName>
</protein>
<dbReference type="Proteomes" id="UP000799757">
    <property type="component" value="Unassembled WGS sequence"/>
</dbReference>
<evidence type="ECO:0000313" key="3">
    <source>
        <dbReference type="Proteomes" id="UP000799757"/>
    </source>
</evidence>
<reference evidence="2" key="1">
    <citation type="journal article" date="2020" name="Stud. Mycol.">
        <title>101 Dothideomycetes genomes: a test case for predicting lifestyles and emergence of pathogens.</title>
        <authorList>
            <person name="Haridas S."/>
            <person name="Albert R."/>
            <person name="Binder M."/>
            <person name="Bloem J."/>
            <person name="Labutti K."/>
            <person name="Salamov A."/>
            <person name="Andreopoulos B."/>
            <person name="Baker S."/>
            <person name="Barry K."/>
            <person name="Bills G."/>
            <person name="Bluhm B."/>
            <person name="Cannon C."/>
            <person name="Castanera R."/>
            <person name="Culley D."/>
            <person name="Daum C."/>
            <person name="Ezra D."/>
            <person name="Gonzalez J."/>
            <person name="Henrissat B."/>
            <person name="Kuo A."/>
            <person name="Liang C."/>
            <person name="Lipzen A."/>
            <person name="Lutzoni F."/>
            <person name="Magnuson J."/>
            <person name="Mondo S."/>
            <person name="Nolan M."/>
            <person name="Ohm R."/>
            <person name="Pangilinan J."/>
            <person name="Park H.-J."/>
            <person name="Ramirez L."/>
            <person name="Alfaro M."/>
            <person name="Sun H."/>
            <person name="Tritt A."/>
            <person name="Yoshinaga Y."/>
            <person name="Zwiers L.-H."/>
            <person name="Turgeon B."/>
            <person name="Goodwin S."/>
            <person name="Spatafora J."/>
            <person name="Crous P."/>
            <person name="Grigoriev I."/>
        </authorList>
    </citation>
    <scope>NUCLEOTIDE SEQUENCE</scope>
    <source>
        <strain evidence="2">CBS 109.77</strain>
    </source>
</reference>
<organism evidence="2 3">
    <name type="scientific">Melanomma pulvis-pyrius CBS 109.77</name>
    <dbReference type="NCBI Taxonomy" id="1314802"/>
    <lineage>
        <taxon>Eukaryota</taxon>
        <taxon>Fungi</taxon>
        <taxon>Dikarya</taxon>
        <taxon>Ascomycota</taxon>
        <taxon>Pezizomycotina</taxon>
        <taxon>Dothideomycetes</taxon>
        <taxon>Pleosporomycetidae</taxon>
        <taxon>Pleosporales</taxon>
        <taxon>Melanommataceae</taxon>
        <taxon>Melanomma</taxon>
    </lineage>
</organism>
<sequence>MPPYTIFLVSILLALGNVSASSNAAEERSHARDLLKRAEYLRNVDDGPYVGTYRKGVGNGHNRIHSGCNLGGKSVCTLMPVSQNVPLTDFPFSIESQGWDTRFKRVDGSGPGKGFYCYVPNIDDSSENGPTQQITCYYPCNTFMLPASRIPIVSDRANQSGQSEEHLRSSQDRVWRQVNI</sequence>
<proteinExistence type="predicted"/>
<dbReference type="EMBL" id="MU001880">
    <property type="protein sequence ID" value="KAF2794777.1"/>
    <property type="molecule type" value="Genomic_DNA"/>
</dbReference>
<accession>A0A6A6XGH3</accession>
<feature type="chain" id="PRO_5025606613" evidence="1">
    <location>
        <begin position="21"/>
        <end position="180"/>
    </location>
</feature>
<feature type="signal peptide" evidence="1">
    <location>
        <begin position="1"/>
        <end position="20"/>
    </location>
</feature>